<dbReference type="STRING" id="1379910.TH63_06435"/>
<dbReference type="GO" id="GO:0051301">
    <property type="term" value="P:cell division"/>
    <property type="evidence" value="ECO:0007669"/>
    <property type="project" value="UniProtKB-KW"/>
</dbReference>
<evidence type="ECO:0000313" key="1">
    <source>
        <dbReference type="EMBL" id="AKQ45356.1"/>
    </source>
</evidence>
<keyword evidence="2" id="KW-1185">Reference proteome</keyword>
<accession>A0A0H4W4L1</accession>
<dbReference type="InterPro" id="IPR023393">
    <property type="entry name" value="START-like_dom_sf"/>
</dbReference>
<gene>
    <name evidence="1" type="ORF">TH63_06435</name>
</gene>
<dbReference type="SUPFAM" id="SSF55961">
    <property type="entry name" value="Bet v1-like"/>
    <property type="match status" value="1"/>
</dbReference>
<dbReference type="KEGG" id="ruf:TH63_06435"/>
<dbReference type="Gene3D" id="3.30.530.20">
    <property type="match status" value="1"/>
</dbReference>
<name>A0A0H4W4L1_9BACT</name>
<organism evidence="1 2">
    <name type="scientific">Rufibacter radiotolerans</name>
    <dbReference type="NCBI Taxonomy" id="1379910"/>
    <lineage>
        <taxon>Bacteria</taxon>
        <taxon>Pseudomonadati</taxon>
        <taxon>Bacteroidota</taxon>
        <taxon>Cytophagia</taxon>
        <taxon>Cytophagales</taxon>
        <taxon>Hymenobacteraceae</taxon>
        <taxon>Rufibacter</taxon>
    </lineage>
</organism>
<proteinExistence type="predicted"/>
<dbReference type="OrthoDB" id="9801773at2"/>
<protein>
    <submittedName>
        <fullName evidence="1">Cell division protein</fullName>
    </submittedName>
</protein>
<evidence type="ECO:0000313" key="2">
    <source>
        <dbReference type="Proteomes" id="UP000036458"/>
    </source>
</evidence>
<dbReference type="Proteomes" id="UP000036458">
    <property type="component" value="Chromosome"/>
</dbReference>
<keyword evidence="1" id="KW-0132">Cell division</keyword>
<dbReference type="CDD" id="cd07820">
    <property type="entry name" value="SRPBCC_3"/>
    <property type="match status" value="1"/>
</dbReference>
<keyword evidence="1" id="KW-0131">Cell cycle</keyword>
<dbReference type="RefSeq" id="WP_048920227.1">
    <property type="nucleotide sequence ID" value="NZ_CP010777.1"/>
</dbReference>
<sequence>MPEIHLQTIIQAPIEVCFDLARSIDLHQVSTQHTKERAVKGVVAGLIDLGETVTWQATHFGIRQQLQTLITEMEHPVFFVDEMVTGAFQRFRHEHAFKALGERSTLMKDRFDYTSPFWYLGKLADGLFLKKYMTQLLVKRNLVIKEVAESSEWEKTLRMEKRIVK</sequence>
<dbReference type="EMBL" id="CP010777">
    <property type="protein sequence ID" value="AKQ45356.1"/>
    <property type="molecule type" value="Genomic_DNA"/>
</dbReference>
<dbReference type="PATRIC" id="fig|1379910.4.peg.1407"/>
<reference evidence="1 2" key="1">
    <citation type="submission" date="2015-01" db="EMBL/GenBank/DDBJ databases">
        <title>Rufibacter sp./DG31D/ whole genome sequencing.</title>
        <authorList>
            <person name="Kim M.K."/>
            <person name="Srinivasan S."/>
            <person name="Lee J.-J."/>
        </authorList>
    </citation>
    <scope>NUCLEOTIDE SEQUENCE [LARGE SCALE GENOMIC DNA]</scope>
    <source>
        <strain evidence="1 2">DG31D</strain>
    </source>
</reference>
<dbReference type="AlphaFoldDB" id="A0A0H4W4L1"/>